<name>A0A1A9UH56_GLOAU</name>
<organism evidence="1 2">
    <name type="scientific">Glossina austeni</name>
    <name type="common">Savannah tsetse fly</name>
    <dbReference type="NCBI Taxonomy" id="7395"/>
    <lineage>
        <taxon>Eukaryota</taxon>
        <taxon>Metazoa</taxon>
        <taxon>Ecdysozoa</taxon>
        <taxon>Arthropoda</taxon>
        <taxon>Hexapoda</taxon>
        <taxon>Insecta</taxon>
        <taxon>Pterygota</taxon>
        <taxon>Neoptera</taxon>
        <taxon>Endopterygota</taxon>
        <taxon>Diptera</taxon>
        <taxon>Brachycera</taxon>
        <taxon>Muscomorpha</taxon>
        <taxon>Hippoboscoidea</taxon>
        <taxon>Glossinidae</taxon>
        <taxon>Glossina</taxon>
    </lineage>
</organism>
<reference evidence="1" key="1">
    <citation type="submission" date="2020-05" db="UniProtKB">
        <authorList>
            <consortium name="EnsemblMetazoa"/>
        </authorList>
    </citation>
    <scope>IDENTIFICATION</scope>
    <source>
        <strain evidence="1">TTRI</strain>
    </source>
</reference>
<dbReference type="AlphaFoldDB" id="A0A1A9UH56"/>
<proteinExistence type="predicted"/>
<evidence type="ECO:0000313" key="2">
    <source>
        <dbReference type="Proteomes" id="UP000078200"/>
    </source>
</evidence>
<protein>
    <submittedName>
        <fullName evidence="1">Uncharacterized protein</fullName>
    </submittedName>
</protein>
<keyword evidence="2" id="KW-1185">Reference proteome</keyword>
<sequence>MNFESTLTIANKVSFHYDHHHCHHHHHHYYQSHHYDGLQPQYAIINNDTNLKTIEVSITHINRSASLSPVDRVVDWEITLSGDIEKLPGDVRDDAEVIEGHRRDEDFDDFKGVIDTGVGYTFLRPNPQATAFNFGFYDSFEGKH</sequence>
<dbReference type="Proteomes" id="UP000078200">
    <property type="component" value="Unassembled WGS sequence"/>
</dbReference>
<evidence type="ECO:0000313" key="1">
    <source>
        <dbReference type="EnsemblMetazoa" id="GAUT004750-PA"/>
    </source>
</evidence>
<dbReference type="EnsemblMetazoa" id="GAUT004750-RA">
    <property type="protein sequence ID" value="GAUT004750-PA"/>
    <property type="gene ID" value="GAUT004750"/>
</dbReference>
<dbReference type="VEuPathDB" id="VectorBase:GAUT004750"/>
<accession>A0A1A9UH56</accession>